<name>A0A9P1G018_9DINO</name>
<keyword evidence="4" id="KW-1185">Reference proteome</keyword>
<reference evidence="2" key="1">
    <citation type="submission" date="2022-10" db="EMBL/GenBank/DDBJ databases">
        <authorList>
            <person name="Chen Y."/>
            <person name="Dougan E. K."/>
            <person name="Chan C."/>
            <person name="Rhodes N."/>
            <person name="Thang M."/>
        </authorList>
    </citation>
    <scope>NUCLEOTIDE SEQUENCE</scope>
</reference>
<sequence>MRRLRRVRRVVTPATPTATTAAPAAAGPRGRRASRGANRLPGAGHLRGHGTIPSTKGGKKLYLEWPQVKIPWSPEWHDELVEILQSKSLDIHHEGHQFFLENCHGKRFKAKSKHCQ</sequence>
<feature type="region of interest" description="Disordered" evidence="1">
    <location>
        <begin position="1"/>
        <end position="53"/>
    </location>
</feature>
<evidence type="ECO:0000313" key="4">
    <source>
        <dbReference type="Proteomes" id="UP001152797"/>
    </source>
</evidence>
<accession>A0A9P1G018</accession>
<gene>
    <name evidence="2" type="ORF">C1SCF055_LOCUS21136</name>
</gene>
<feature type="non-terminal residue" evidence="2">
    <location>
        <position position="116"/>
    </location>
</feature>
<dbReference type="EMBL" id="CAMXCT020001958">
    <property type="protein sequence ID" value="CAL1147866.1"/>
    <property type="molecule type" value="Genomic_DNA"/>
</dbReference>
<dbReference type="EMBL" id="CAMXCT010001958">
    <property type="protein sequence ID" value="CAI3994491.1"/>
    <property type="molecule type" value="Genomic_DNA"/>
</dbReference>
<protein>
    <submittedName>
        <fullName evidence="2">Uncharacterized protein</fullName>
    </submittedName>
</protein>
<dbReference type="AlphaFoldDB" id="A0A9P1G018"/>
<reference evidence="3 4" key="2">
    <citation type="submission" date="2024-05" db="EMBL/GenBank/DDBJ databases">
        <authorList>
            <person name="Chen Y."/>
            <person name="Shah S."/>
            <person name="Dougan E. K."/>
            <person name="Thang M."/>
            <person name="Chan C."/>
        </authorList>
    </citation>
    <scope>NUCLEOTIDE SEQUENCE [LARGE SCALE GENOMIC DNA]</scope>
</reference>
<comment type="caution">
    <text evidence="2">The sequence shown here is derived from an EMBL/GenBank/DDBJ whole genome shotgun (WGS) entry which is preliminary data.</text>
</comment>
<feature type="compositionally biased region" description="Low complexity" evidence="1">
    <location>
        <begin position="10"/>
        <end position="28"/>
    </location>
</feature>
<evidence type="ECO:0000256" key="1">
    <source>
        <dbReference type="SAM" id="MobiDB-lite"/>
    </source>
</evidence>
<dbReference type="EMBL" id="CAMXCT030001958">
    <property type="protein sequence ID" value="CAL4781803.1"/>
    <property type="molecule type" value="Genomic_DNA"/>
</dbReference>
<evidence type="ECO:0000313" key="2">
    <source>
        <dbReference type="EMBL" id="CAI3994491.1"/>
    </source>
</evidence>
<dbReference type="Proteomes" id="UP001152797">
    <property type="component" value="Unassembled WGS sequence"/>
</dbReference>
<evidence type="ECO:0000313" key="3">
    <source>
        <dbReference type="EMBL" id="CAL4781803.1"/>
    </source>
</evidence>
<organism evidence="2">
    <name type="scientific">Cladocopium goreaui</name>
    <dbReference type="NCBI Taxonomy" id="2562237"/>
    <lineage>
        <taxon>Eukaryota</taxon>
        <taxon>Sar</taxon>
        <taxon>Alveolata</taxon>
        <taxon>Dinophyceae</taxon>
        <taxon>Suessiales</taxon>
        <taxon>Symbiodiniaceae</taxon>
        <taxon>Cladocopium</taxon>
    </lineage>
</organism>
<proteinExistence type="predicted"/>